<dbReference type="RefSeq" id="WP_284328258.1">
    <property type="nucleotide sequence ID" value="NZ_BSUN01000001.1"/>
</dbReference>
<evidence type="ECO:0000313" key="5">
    <source>
        <dbReference type="Proteomes" id="UP001157125"/>
    </source>
</evidence>
<gene>
    <name evidence="4" type="ORF">GCM10025876_20860</name>
</gene>
<organism evidence="4 5">
    <name type="scientific">Demequina litorisediminis</name>
    <dbReference type="NCBI Taxonomy" id="1849022"/>
    <lineage>
        <taxon>Bacteria</taxon>
        <taxon>Bacillati</taxon>
        <taxon>Actinomycetota</taxon>
        <taxon>Actinomycetes</taxon>
        <taxon>Micrococcales</taxon>
        <taxon>Demequinaceae</taxon>
        <taxon>Demequina</taxon>
    </lineage>
</organism>
<accession>A0ABQ6IFE9</accession>
<dbReference type="EMBL" id="BSUN01000001">
    <property type="protein sequence ID" value="GMA35882.1"/>
    <property type="molecule type" value="Genomic_DNA"/>
</dbReference>
<comment type="caution">
    <text evidence="4">The sequence shown here is derived from an EMBL/GenBank/DDBJ whole genome shotgun (WGS) entry which is preliminary data.</text>
</comment>
<dbReference type="Pfam" id="PF08327">
    <property type="entry name" value="AHSA1"/>
    <property type="match status" value="1"/>
</dbReference>
<dbReference type="SUPFAM" id="SSF55961">
    <property type="entry name" value="Bet v1-like"/>
    <property type="match status" value="1"/>
</dbReference>
<reference evidence="5" key="1">
    <citation type="journal article" date="2019" name="Int. J. Syst. Evol. Microbiol.">
        <title>The Global Catalogue of Microorganisms (GCM) 10K type strain sequencing project: providing services to taxonomists for standard genome sequencing and annotation.</title>
        <authorList>
            <consortium name="The Broad Institute Genomics Platform"/>
            <consortium name="The Broad Institute Genome Sequencing Center for Infectious Disease"/>
            <person name="Wu L."/>
            <person name="Ma J."/>
        </authorList>
    </citation>
    <scope>NUCLEOTIDE SEQUENCE [LARGE SCALE GENOMIC DNA]</scope>
    <source>
        <strain evidence="5">NBRC 112299</strain>
    </source>
</reference>
<evidence type="ECO:0000313" key="4">
    <source>
        <dbReference type="EMBL" id="GMA35882.1"/>
    </source>
</evidence>
<dbReference type="InterPro" id="IPR023393">
    <property type="entry name" value="START-like_dom_sf"/>
</dbReference>
<proteinExistence type="inferred from homology"/>
<dbReference type="Proteomes" id="UP001157125">
    <property type="component" value="Unassembled WGS sequence"/>
</dbReference>
<evidence type="ECO:0000256" key="1">
    <source>
        <dbReference type="ARBA" id="ARBA00006817"/>
    </source>
</evidence>
<evidence type="ECO:0000256" key="2">
    <source>
        <dbReference type="SAM" id="MobiDB-lite"/>
    </source>
</evidence>
<evidence type="ECO:0000259" key="3">
    <source>
        <dbReference type="Pfam" id="PF08327"/>
    </source>
</evidence>
<feature type="domain" description="Activator of Hsp90 ATPase homologue 1/2-like C-terminal" evidence="3">
    <location>
        <begin position="52"/>
        <end position="162"/>
    </location>
</feature>
<dbReference type="Gene3D" id="3.30.530.20">
    <property type="match status" value="1"/>
</dbReference>
<dbReference type="InterPro" id="IPR013538">
    <property type="entry name" value="ASHA1/2-like_C"/>
</dbReference>
<keyword evidence="5" id="KW-1185">Reference proteome</keyword>
<feature type="region of interest" description="Disordered" evidence="2">
    <location>
        <begin position="1"/>
        <end position="24"/>
    </location>
</feature>
<sequence length="220" mass="24410">MDDDATLDPADQGRVIHQDGMDDDATLDPADQGRVIHQDGMDVLRFERTLAADLRAVWDAVTTLEGTGAWAFPLEFEPRAGGAVTSDLGEYGTMRGDVLAWDELQLLEYAWGAPEGRWHVIIMLDEAGDRTALTFDHLGPDPHHPDYAAGWHWHLDRLAQYLAGVMPAQVPQDAHFEEAPAALLRRRGLAARTRPQSPPPPARLPPARLRPLPDWLILVE</sequence>
<comment type="similarity">
    <text evidence="1">Belongs to the AHA1 family.</text>
</comment>
<protein>
    <recommendedName>
        <fullName evidence="3">Activator of Hsp90 ATPase homologue 1/2-like C-terminal domain-containing protein</fullName>
    </recommendedName>
</protein>
<name>A0ABQ6IFE9_9MICO</name>